<feature type="domain" description="CxC2-like cysteine cluster KDZ transposase-associated" evidence="2">
    <location>
        <begin position="210"/>
        <end position="317"/>
    </location>
</feature>
<protein>
    <recommendedName>
        <fullName evidence="2">CxC2-like cysteine cluster KDZ transposase-associated domain-containing protein</fullName>
    </recommendedName>
</protein>
<feature type="region of interest" description="Disordered" evidence="1">
    <location>
        <begin position="927"/>
        <end position="959"/>
    </location>
</feature>
<gene>
    <name evidence="3" type="ORF">CYLTODRAFT_459387</name>
</gene>
<feature type="compositionally biased region" description="Basic and acidic residues" evidence="1">
    <location>
        <begin position="686"/>
        <end position="703"/>
    </location>
</feature>
<dbReference type="PANTHER" id="PTHR33096:SF1">
    <property type="entry name" value="CXC1-LIKE CYSTEINE CLUSTER ASSOCIATED WITH KDZ TRANSPOSASES DOMAIN-CONTAINING PROTEIN"/>
    <property type="match status" value="1"/>
</dbReference>
<dbReference type="EMBL" id="KN880841">
    <property type="protein sequence ID" value="KIY61974.1"/>
    <property type="molecule type" value="Genomic_DNA"/>
</dbReference>
<dbReference type="InterPro" id="IPR041457">
    <property type="entry name" value="CxC2_KDZ-assoc"/>
</dbReference>
<organism evidence="3 4">
    <name type="scientific">Cylindrobasidium torrendii FP15055 ss-10</name>
    <dbReference type="NCBI Taxonomy" id="1314674"/>
    <lineage>
        <taxon>Eukaryota</taxon>
        <taxon>Fungi</taxon>
        <taxon>Dikarya</taxon>
        <taxon>Basidiomycota</taxon>
        <taxon>Agaricomycotina</taxon>
        <taxon>Agaricomycetes</taxon>
        <taxon>Agaricomycetidae</taxon>
        <taxon>Agaricales</taxon>
        <taxon>Marasmiineae</taxon>
        <taxon>Physalacriaceae</taxon>
        <taxon>Cylindrobasidium</taxon>
    </lineage>
</organism>
<feature type="compositionally biased region" description="Basic residues" evidence="1">
    <location>
        <begin position="939"/>
        <end position="952"/>
    </location>
</feature>
<accession>A0A0D7AVU3</accession>
<feature type="region of interest" description="Disordered" evidence="1">
    <location>
        <begin position="686"/>
        <end position="716"/>
    </location>
</feature>
<dbReference type="PANTHER" id="PTHR33096">
    <property type="entry name" value="CXC2 DOMAIN-CONTAINING PROTEIN"/>
    <property type="match status" value="1"/>
</dbReference>
<evidence type="ECO:0000256" key="1">
    <source>
        <dbReference type="SAM" id="MobiDB-lite"/>
    </source>
</evidence>
<evidence type="ECO:0000313" key="4">
    <source>
        <dbReference type="Proteomes" id="UP000054007"/>
    </source>
</evidence>
<reference evidence="3 4" key="1">
    <citation type="journal article" date="2015" name="Fungal Genet. Biol.">
        <title>Evolution of novel wood decay mechanisms in Agaricales revealed by the genome sequences of Fistulina hepatica and Cylindrobasidium torrendii.</title>
        <authorList>
            <person name="Floudas D."/>
            <person name="Held B.W."/>
            <person name="Riley R."/>
            <person name="Nagy L.G."/>
            <person name="Koehler G."/>
            <person name="Ransdell A.S."/>
            <person name="Younus H."/>
            <person name="Chow J."/>
            <person name="Chiniquy J."/>
            <person name="Lipzen A."/>
            <person name="Tritt A."/>
            <person name="Sun H."/>
            <person name="Haridas S."/>
            <person name="LaButti K."/>
            <person name="Ohm R.A."/>
            <person name="Kues U."/>
            <person name="Blanchette R.A."/>
            <person name="Grigoriev I.V."/>
            <person name="Minto R.E."/>
            <person name="Hibbett D.S."/>
        </authorList>
    </citation>
    <scope>NUCLEOTIDE SEQUENCE [LARGE SCALE GENOMIC DNA]</scope>
    <source>
        <strain evidence="3 4">FP15055 ss-10</strain>
    </source>
</reference>
<dbReference type="Proteomes" id="UP000054007">
    <property type="component" value="Unassembled WGS sequence"/>
</dbReference>
<sequence length="1104" mass="125798">MPSIVEDFRAPTTNKRAHVNSAFRGPLDSLPSDAVSAHHLEIDEEDCIYSQPVAPKRIRLDNGDFNDEFNSWVYNRPQTLGDVNGDISDLPAPLDADESTAYVGHGAYENSIDPMKTWKTHQATFFQERIRFHGLGNAIHNPRCSIPDCNTCYVANAERPLLDGTTDALFRCRTCGSFLLCARCCLQRHRHTPTHSIEEWTGRSFKRTSLVDMGLVYQVGHGGFPCVNPRNPQQRRLMTFIDTSGIHHVAVDFCACEHGQTIADWQQLFRDGLYPATTQSPHTCATIAVLDMYRMLLVSSALSVHKFLQALSGITDPWGVDTVVDREKELGRMTRQWAFLSRVLRSGNLFDTAGWEPGLVLQQCWACPHPDVNIPANWHERDNQWLYRPIVSLDANFKMKLRDRIHKNHIDPPLYNGLGIQPPIDMFENWISTNIPEISQSDCAVFAALLQEETRSEVGLKWTGIVGAFCARHELIHSTTNLEKGEKYRNVDFCLAWALSRMRPQSLAITYDIACQYKKNFHKRFEALPSVIQGLNLPPADKLIFALPYWHGNVHDVNCEMCNSVKTKQGIGRTDGETPEREWSDINHFAGITREQSEGARYDLLEDVYDHINHRKLVGIGVTLFRRIKIAACELAVQEDSFAHINASISPALARTWEQYILDFEANPDTAKNPYVVAGEDTLTEHEVRRDLKREEDRERASDVGEDGEGSDSGTVTQTQFVIMGIELEEAQRRLRNDKVRIGTSPTAAEEGRILDRRLALRSRLKTFVKHQRKYLDNFDQLLSADEDERRASGLGPPEPEDTIIYMPWNSPGHVSETLCTIEKSLRAAQCTDVLKLLRNRLLAHRSFLNVRNKFISGQAARTRAQTLIDSLQTKIVELCLKYRESFESYVCLVGSEEGCLPLRRLEKDDIHIFNVDETDSEAIKNLNRLDGRDPRATSSRRKANARRSSHPARRDEPGLSTSTMRWIWVAGGVPEVGDDALMHRSILCEWSTKARRDRWWEEVELLKEEMRRVIESLKHEERVWQQRAIGAGREDETADIVSGRISFSLAQAEGRRRVRESFLTLWLRTEAPRGKTWDKWDTERLNSIREALSTDVAAVDSRV</sequence>
<keyword evidence="4" id="KW-1185">Reference proteome</keyword>
<dbReference type="Pfam" id="PF18758">
    <property type="entry name" value="KDZ"/>
    <property type="match status" value="1"/>
</dbReference>
<name>A0A0D7AVU3_9AGAR</name>
<dbReference type="AlphaFoldDB" id="A0A0D7AVU3"/>
<dbReference type="OrthoDB" id="2804062at2759"/>
<dbReference type="InterPro" id="IPR040521">
    <property type="entry name" value="KDZ"/>
</dbReference>
<evidence type="ECO:0000259" key="2">
    <source>
        <dbReference type="Pfam" id="PF18803"/>
    </source>
</evidence>
<proteinExistence type="predicted"/>
<evidence type="ECO:0000313" key="3">
    <source>
        <dbReference type="EMBL" id="KIY61974.1"/>
    </source>
</evidence>
<dbReference type="Pfam" id="PF18803">
    <property type="entry name" value="CxC2"/>
    <property type="match status" value="1"/>
</dbReference>